<feature type="domain" description="N-acetyltransferase" evidence="1">
    <location>
        <begin position="9"/>
        <end position="169"/>
    </location>
</feature>
<organism evidence="2 3">
    <name type="scientific">Microbulbifer yueqingensis</name>
    <dbReference type="NCBI Taxonomy" id="658219"/>
    <lineage>
        <taxon>Bacteria</taxon>
        <taxon>Pseudomonadati</taxon>
        <taxon>Pseudomonadota</taxon>
        <taxon>Gammaproteobacteria</taxon>
        <taxon>Cellvibrionales</taxon>
        <taxon>Microbulbiferaceae</taxon>
        <taxon>Microbulbifer</taxon>
    </lineage>
</organism>
<dbReference type="GO" id="GO:0016747">
    <property type="term" value="F:acyltransferase activity, transferring groups other than amino-acyl groups"/>
    <property type="evidence" value="ECO:0007669"/>
    <property type="project" value="InterPro"/>
</dbReference>
<proteinExistence type="predicted"/>
<dbReference type="InterPro" id="IPR051531">
    <property type="entry name" value="N-acetyltransferase"/>
</dbReference>
<sequence>MARFRTPRLTLDEFTERDTAPVLAVLNDPDFIRNVADRGVRSEAQARDYLRATILPSYGRHRFGMYRVRLADGADIGMCGLVKREQFEHPDIGFAFLPQFRSRGYAFEAASAVMQFARAGLGLRVIYGLANPDNRASVSLLEKLGLRLRDRVRMAGDASPVLLMAWETGES</sequence>
<dbReference type="Gene3D" id="3.40.630.30">
    <property type="match status" value="1"/>
</dbReference>
<dbReference type="OrthoDB" id="9798081at2"/>
<name>A0A1G8XA85_9GAMM</name>
<dbReference type="STRING" id="658219.SAMN05216212_1020"/>
<dbReference type="InterPro" id="IPR000182">
    <property type="entry name" value="GNAT_dom"/>
</dbReference>
<evidence type="ECO:0000313" key="2">
    <source>
        <dbReference type="EMBL" id="SDJ87381.1"/>
    </source>
</evidence>
<accession>A0A1G8XA85</accession>
<dbReference type="RefSeq" id="WP_091509480.1">
    <property type="nucleotide sequence ID" value="NZ_FNFH01000002.1"/>
</dbReference>
<keyword evidence="3" id="KW-1185">Reference proteome</keyword>
<dbReference type="PANTHER" id="PTHR43792">
    <property type="entry name" value="GNAT FAMILY, PUTATIVE (AFU_ORTHOLOGUE AFUA_3G00765)-RELATED-RELATED"/>
    <property type="match status" value="1"/>
</dbReference>
<dbReference type="Proteomes" id="UP000199305">
    <property type="component" value="Unassembled WGS sequence"/>
</dbReference>
<evidence type="ECO:0000313" key="3">
    <source>
        <dbReference type="Proteomes" id="UP000199305"/>
    </source>
</evidence>
<dbReference type="EMBL" id="FNFH01000002">
    <property type="protein sequence ID" value="SDJ87381.1"/>
    <property type="molecule type" value="Genomic_DNA"/>
</dbReference>
<dbReference type="PROSITE" id="PS51186">
    <property type="entry name" value="GNAT"/>
    <property type="match status" value="1"/>
</dbReference>
<evidence type="ECO:0000259" key="1">
    <source>
        <dbReference type="PROSITE" id="PS51186"/>
    </source>
</evidence>
<dbReference type="PANTHER" id="PTHR43792:SF1">
    <property type="entry name" value="N-ACETYLTRANSFERASE DOMAIN-CONTAINING PROTEIN"/>
    <property type="match status" value="1"/>
</dbReference>
<dbReference type="AlphaFoldDB" id="A0A1G8XA85"/>
<gene>
    <name evidence="2" type="ORF">SAMN05216212_1020</name>
</gene>
<dbReference type="Pfam" id="PF13302">
    <property type="entry name" value="Acetyltransf_3"/>
    <property type="match status" value="1"/>
</dbReference>
<reference evidence="3" key="1">
    <citation type="submission" date="2016-10" db="EMBL/GenBank/DDBJ databases">
        <authorList>
            <person name="Varghese N."/>
            <person name="Submissions S."/>
        </authorList>
    </citation>
    <scope>NUCLEOTIDE SEQUENCE [LARGE SCALE GENOMIC DNA]</scope>
    <source>
        <strain evidence="3">CGMCC 1.10658</strain>
    </source>
</reference>
<dbReference type="SUPFAM" id="SSF55729">
    <property type="entry name" value="Acyl-CoA N-acyltransferases (Nat)"/>
    <property type="match status" value="1"/>
</dbReference>
<dbReference type="InterPro" id="IPR016181">
    <property type="entry name" value="Acyl_CoA_acyltransferase"/>
</dbReference>
<keyword evidence="2" id="KW-0808">Transferase</keyword>
<protein>
    <submittedName>
        <fullName evidence="2">Protein N-acetyltransferase, RimJ/RimL family</fullName>
    </submittedName>
</protein>